<reference evidence="1 2" key="1">
    <citation type="submission" date="2020-07" db="EMBL/GenBank/DDBJ databases">
        <title>Halosimplex litoreum sp. nov. and Halosimplex rubrum sp. nov., isolated from different salt environments.</title>
        <authorList>
            <person name="Cui H."/>
        </authorList>
    </citation>
    <scope>NUCLEOTIDE SEQUENCE [LARGE SCALE GENOMIC DNA]</scope>
    <source>
        <strain evidence="1 2">R2</strain>
    </source>
</reference>
<proteinExistence type="predicted"/>
<gene>
    <name evidence="1" type="ORF">HZS54_18415</name>
</gene>
<dbReference type="InterPro" id="IPR043854">
    <property type="entry name" value="DUF5816"/>
</dbReference>
<evidence type="ECO:0000313" key="1">
    <source>
        <dbReference type="EMBL" id="QLH83482.1"/>
    </source>
</evidence>
<dbReference type="GO" id="GO:0016740">
    <property type="term" value="F:transferase activity"/>
    <property type="evidence" value="ECO:0007669"/>
    <property type="project" value="UniProtKB-KW"/>
</dbReference>
<keyword evidence="2" id="KW-1185">Reference proteome</keyword>
<dbReference type="RefSeq" id="WP_135363358.1">
    <property type="nucleotide sequence ID" value="NZ_CP058909.1"/>
</dbReference>
<accession>A0A7D5PCT2</accession>
<dbReference type="Proteomes" id="UP000509346">
    <property type="component" value="Chromosome"/>
</dbReference>
<keyword evidence="1" id="KW-0808">Transferase</keyword>
<evidence type="ECO:0000313" key="2">
    <source>
        <dbReference type="Proteomes" id="UP000509346"/>
    </source>
</evidence>
<dbReference type="AlphaFoldDB" id="A0A7D5PCT2"/>
<name>A0A7D5PCT2_9EURY</name>
<protein>
    <submittedName>
        <fullName evidence="1">GNAT family acetyltransferase</fullName>
    </submittedName>
</protein>
<dbReference type="GeneID" id="60590870"/>
<sequence>METKTGPDAETLYVDTEDAERGAEGPFFVVYRTPDRERRWGYFCGNCDSFRTAMDSMGRIKCNDCGNLKKPDEWDAAHE</sequence>
<dbReference type="EMBL" id="CP058909">
    <property type="protein sequence ID" value="QLH83482.1"/>
    <property type="molecule type" value="Genomic_DNA"/>
</dbReference>
<dbReference type="OrthoDB" id="333505at2157"/>
<organism evidence="1 2">
    <name type="scientific">Halosimplex pelagicum</name>
    <dbReference type="NCBI Taxonomy" id="869886"/>
    <lineage>
        <taxon>Archaea</taxon>
        <taxon>Methanobacteriati</taxon>
        <taxon>Methanobacteriota</taxon>
        <taxon>Stenosarchaea group</taxon>
        <taxon>Halobacteria</taxon>
        <taxon>Halobacteriales</taxon>
        <taxon>Haloarculaceae</taxon>
        <taxon>Halosimplex</taxon>
    </lineage>
</organism>
<dbReference type="Pfam" id="PF19133">
    <property type="entry name" value="DUF5816"/>
    <property type="match status" value="1"/>
</dbReference>
<dbReference type="KEGG" id="hpel:HZS54_18415"/>